<dbReference type="PANTHER" id="PTHR30627">
    <property type="entry name" value="PEPTIDOGLYCAN D,D-TRANSPEPTIDASE"/>
    <property type="match status" value="1"/>
</dbReference>
<dbReference type="InterPro" id="IPR050515">
    <property type="entry name" value="Beta-lactam/transpept"/>
</dbReference>
<feature type="domain" description="Penicillin-binding protein transpeptidase" evidence="7">
    <location>
        <begin position="76"/>
        <end position="296"/>
    </location>
</feature>
<dbReference type="RefSeq" id="WP_118013382.1">
    <property type="nucleotide sequence ID" value="NZ_QRTJ01000002.1"/>
</dbReference>
<dbReference type="GO" id="GO:0071555">
    <property type="term" value="P:cell wall organization"/>
    <property type="evidence" value="ECO:0007669"/>
    <property type="project" value="TreeGrafter"/>
</dbReference>
<accession>A0A412CA71</accession>
<evidence type="ECO:0000256" key="4">
    <source>
        <dbReference type="ARBA" id="ARBA00022729"/>
    </source>
</evidence>
<dbReference type="EMBL" id="QRTJ01000002">
    <property type="protein sequence ID" value="RGQ70848.1"/>
    <property type="molecule type" value="Genomic_DNA"/>
</dbReference>
<sequence>MSRLFKITCILVICFLMLLGCSSREEKVELIETNQLEQSKTDDKTEEKVRESNEEETLDLSANFNGITGCAVLYSPSENKYSLYNKDMAEQEVSPYSTFKIISTLIGLHNDIIKDETSTMNYDGTQYPNSEWNENLTLQKAFQTSCIWYFHQIINSAGEQEVKKELSELEYGNCDVSAWEGSNINPYKELNGFWLGSSLKISPYEQVGVLSKIFEGKSFYDSQNVEILKKIMLIEDGQEKKVYGKTGSSTNGEAWFIGFTEKGQQREYFAIYLEDSLQKERVSSSLAKEIALKIIE</sequence>
<comment type="catalytic activity">
    <reaction evidence="1">
        <text>a beta-lactam + H2O = a substituted beta-amino acid</text>
        <dbReference type="Rhea" id="RHEA:20401"/>
        <dbReference type="ChEBI" id="CHEBI:15377"/>
        <dbReference type="ChEBI" id="CHEBI:35627"/>
        <dbReference type="ChEBI" id="CHEBI:140347"/>
        <dbReference type="EC" id="3.5.2.6"/>
    </reaction>
</comment>
<dbReference type="AlphaFoldDB" id="A0A412CA71"/>
<dbReference type="PANTHER" id="PTHR30627:SF6">
    <property type="entry name" value="BETA-LACTAMASE YBXI-RELATED"/>
    <property type="match status" value="1"/>
</dbReference>
<evidence type="ECO:0000313" key="8">
    <source>
        <dbReference type="EMBL" id="RGQ70848.1"/>
    </source>
</evidence>
<dbReference type="InterPro" id="IPR012338">
    <property type="entry name" value="Beta-lactam/transpept-like"/>
</dbReference>
<gene>
    <name evidence="8" type="ORF">DWY88_01500</name>
</gene>
<evidence type="ECO:0000313" key="9">
    <source>
        <dbReference type="Proteomes" id="UP000286137"/>
    </source>
</evidence>
<evidence type="ECO:0000256" key="2">
    <source>
        <dbReference type="ARBA" id="ARBA00007898"/>
    </source>
</evidence>
<dbReference type="PROSITE" id="PS51257">
    <property type="entry name" value="PROKAR_LIPOPROTEIN"/>
    <property type="match status" value="1"/>
</dbReference>
<dbReference type="Proteomes" id="UP000286137">
    <property type="component" value="Unassembled WGS sequence"/>
</dbReference>
<dbReference type="GO" id="GO:0008658">
    <property type="term" value="F:penicillin binding"/>
    <property type="evidence" value="ECO:0007669"/>
    <property type="project" value="InterPro"/>
</dbReference>
<dbReference type="GO" id="GO:0008800">
    <property type="term" value="F:beta-lactamase activity"/>
    <property type="evidence" value="ECO:0007669"/>
    <property type="project" value="UniProtKB-EC"/>
</dbReference>
<proteinExistence type="inferred from homology"/>
<protein>
    <recommendedName>
        <fullName evidence="3">beta-lactamase</fullName>
        <ecNumber evidence="3">3.5.2.6</ecNumber>
    </recommendedName>
</protein>
<dbReference type="Gene3D" id="3.40.710.10">
    <property type="entry name" value="DD-peptidase/beta-lactamase superfamily"/>
    <property type="match status" value="1"/>
</dbReference>
<organism evidence="8 9">
    <name type="scientific">Mediterraneibacter gnavus</name>
    <name type="common">Ruminococcus gnavus</name>
    <dbReference type="NCBI Taxonomy" id="33038"/>
    <lineage>
        <taxon>Bacteria</taxon>
        <taxon>Bacillati</taxon>
        <taxon>Bacillota</taxon>
        <taxon>Clostridia</taxon>
        <taxon>Lachnospirales</taxon>
        <taxon>Lachnospiraceae</taxon>
        <taxon>Mediterraneibacter</taxon>
    </lineage>
</organism>
<keyword evidence="6" id="KW-0046">Antibiotic resistance</keyword>
<dbReference type="GO" id="GO:0005886">
    <property type="term" value="C:plasma membrane"/>
    <property type="evidence" value="ECO:0007669"/>
    <property type="project" value="TreeGrafter"/>
</dbReference>
<evidence type="ECO:0000256" key="3">
    <source>
        <dbReference type="ARBA" id="ARBA00012865"/>
    </source>
</evidence>
<keyword evidence="5" id="KW-0378">Hydrolase</keyword>
<evidence type="ECO:0000259" key="7">
    <source>
        <dbReference type="Pfam" id="PF00905"/>
    </source>
</evidence>
<dbReference type="SUPFAM" id="SSF56601">
    <property type="entry name" value="beta-lactamase/transpeptidase-like"/>
    <property type="match status" value="1"/>
</dbReference>
<evidence type="ECO:0000256" key="5">
    <source>
        <dbReference type="ARBA" id="ARBA00022801"/>
    </source>
</evidence>
<name>A0A412CA71_MEDGN</name>
<keyword evidence="4" id="KW-0732">Signal</keyword>
<comment type="similarity">
    <text evidence="2">Belongs to the class-D beta-lactamase family.</text>
</comment>
<evidence type="ECO:0000256" key="6">
    <source>
        <dbReference type="ARBA" id="ARBA00023251"/>
    </source>
</evidence>
<dbReference type="EC" id="3.5.2.6" evidence="3"/>
<reference evidence="8 9" key="1">
    <citation type="submission" date="2018-08" db="EMBL/GenBank/DDBJ databases">
        <title>A genome reference for cultivated species of the human gut microbiota.</title>
        <authorList>
            <person name="Zou Y."/>
            <person name="Xue W."/>
            <person name="Luo G."/>
        </authorList>
    </citation>
    <scope>NUCLEOTIDE SEQUENCE [LARGE SCALE GENOMIC DNA]</scope>
    <source>
        <strain evidence="8 9">AF27-4BH</strain>
    </source>
</reference>
<dbReference type="Pfam" id="PF00905">
    <property type="entry name" value="Transpeptidase"/>
    <property type="match status" value="1"/>
</dbReference>
<dbReference type="InterPro" id="IPR001460">
    <property type="entry name" value="PCN-bd_Tpept"/>
</dbReference>
<comment type="caution">
    <text evidence="8">The sequence shown here is derived from an EMBL/GenBank/DDBJ whole genome shotgun (WGS) entry which is preliminary data.</text>
</comment>
<dbReference type="GO" id="GO:0046677">
    <property type="term" value="P:response to antibiotic"/>
    <property type="evidence" value="ECO:0007669"/>
    <property type="project" value="UniProtKB-KW"/>
</dbReference>
<evidence type="ECO:0000256" key="1">
    <source>
        <dbReference type="ARBA" id="ARBA00001526"/>
    </source>
</evidence>